<dbReference type="PATRIC" id="fig|1703778.3.peg.312"/>
<dbReference type="InterPro" id="IPR013221">
    <property type="entry name" value="Mur_ligase_cen"/>
</dbReference>
<evidence type="ECO:0000259" key="17">
    <source>
        <dbReference type="Pfam" id="PF08245"/>
    </source>
</evidence>
<keyword evidence="5 14" id="KW-0436">Ligase</keyword>
<dbReference type="EMBL" id="LJVE01000046">
    <property type="protein sequence ID" value="KPL14536.1"/>
    <property type="molecule type" value="Genomic_DNA"/>
</dbReference>
<dbReference type="GO" id="GO:0008763">
    <property type="term" value="F:UDP-N-acetylmuramate-L-alanine ligase activity"/>
    <property type="evidence" value="ECO:0007669"/>
    <property type="project" value="UniProtKB-UniRule"/>
</dbReference>
<dbReference type="InterPro" id="IPR005758">
    <property type="entry name" value="UDP-N-AcMur_Ala_ligase_MurC"/>
</dbReference>
<dbReference type="Proteomes" id="UP000050975">
    <property type="component" value="Unassembled WGS sequence"/>
</dbReference>
<evidence type="ECO:0000313" key="18">
    <source>
        <dbReference type="EMBL" id="KPL14536.1"/>
    </source>
</evidence>
<evidence type="ECO:0000256" key="9">
    <source>
        <dbReference type="ARBA" id="ARBA00022960"/>
    </source>
</evidence>
<evidence type="ECO:0000259" key="16">
    <source>
        <dbReference type="Pfam" id="PF02875"/>
    </source>
</evidence>
<evidence type="ECO:0000313" key="19">
    <source>
        <dbReference type="Proteomes" id="UP000050975"/>
    </source>
</evidence>
<evidence type="ECO:0000256" key="7">
    <source>
        <dbReference type="ARBA" id="ARBA00022741"/>
    </source>
</evidence>
<evidence type="ECO:0000256" key="4">
    <source>
        <dbReference type="ARBA" id="ARBA00022490"/>
    </source>
</evidence>
<dbReference type="EC" id="6.3.2.8" evidence="3 14"/>
<dbReference type="GO" id="GO:0009252">
    <property type="term" value="P:peptidoglycan biosynthetic process"/>
    <property type="evidence" value="ECO:0007669"/>
    <property type="project" value="UniProtKB-UniRule"/>
</dbReference>
<feature type="domain" description="Mur ligase central" evidence="17">
    <location>
        <begin position="110"/>
        <end position="287"/>
    </location>
</feature>
<dbReference type="Pfam" id="PF08245">
    <property type="entry name" value="Mur_ligase_M"/>
    <property type="match status" value="1"/>
</dbReference>
<proteinExistence type="inferred from homology"/>
<evidence type="ECO:0000256" key="11">
    <source>
        <dbReference type="ARBA" id="ARBA00023306"/>
    </source>
</evidence>
<evidence type="ECO:0000256" key="2">
    <source>
        <dbReference type="ARBA" id="ARBA00004752"/>
    </source>
</evidence>
<dbReference type="SUPFAM" id="SSF53244">
    <property type="entry name" value="MurD-like peptide ligases, peptide-binding domain"/>
    <property type="match status" value="1"/>
</dbReference>
<keyword evidence="8 14" id="KW-0067">ATP-binding</keyword>
<dbReference type="GO" id="GO:0008360">
    <property type="term" value="P:regulation of cell shape"/>
    <property type="evidence" value="ECO:0007669"/>
    <property type="project" value="UniProtKB-KW"/>
</dbReference>
<feature type="binding site" evidence="14">
    <location>
        <begin position="112"/>
        <end position="118"/>
    </location>
    <ligand>
        <name>ATP</name>
        <dbReference type="ChEBI" id="CHEBI:30616"/>
    </ligand>
</feature>
<keyword evidence="4 14" id="KW-0963">Cytoplasm</keyword>
<evidence type="ECO:0000256" key="8">
    <source>
        <dbReference type="ARBA" id="ARBA00022840"/>
    </source>
</evidence>
<keyword evidence="12 14" id="KW-0961">Cell wall biogenesis/degradation</keyword>
<evidence type="ECO:0000256" key="14">
    <source>
        <dbReference type="HAMAP-Rule" id="MF_00046"/>
    </source>
</evidence>
<dbReference type="SUPFAM" id="SSF53623">
    <property type="entry name" value="MurD-like peptide ligases, catalytic domain"/>
    <property type="match status" value="1"/>
</dbReference>
<dbReference type="HAMAP" id="MF_00046">
    <property type="entry name" value="MurC"/>
    <property type="match status" value="1"/>
</dbReference>
<comment type="catalytic activity">
    <reaction evidence="13 14">
        <text>UDP-N-acetyl-alpha-D-muramate + L-alanine + ATP = UDP-N-acetyl-alpha-D-muramoyl-L-alanine + ADP + phosphate + H(+)</text>
        <dbReference type="Rhea" id="RHEA:23372"/>
        <dbReference type="ChEBI" id="CHEBI:15378"/>
        <dbReference type="ChEBI" id="CHEBI:30616"/>
        <dbReference type="ChEBI" id="CHEBI:43474"/>
        <dbReference type="ChEBI" id="CHEBI:57972"/>
        <dbReference type="ChEBI" id="CHEBI:70757"/>
        <dbReference type="ChEBI" id="CHEBI:83898"/>
        <dbReference type="ChEBI" id="CHEBI:456216"/>
        <dbReference type="EC" id="6.3.2.8"/>
    </reaction>
</comment>
<dbReference type="InterPro" id="IPR036565">
    <property type="entry name" value="Mur-like_cat_sf"/>
</dbReference>
<dbReference type="Gene3D" id="3.40.1190.10">
    <property type="entry name" value="Mur-like, catalytic domain"/>
    <property type="match status" value="1"/>
</dbReference>
<dbReference type="Pfam" id="PF02875">
    <property type="entry name" value="Mur_ligase_C"/>
    <property type="match status" value="1"/>
</dbReference>
<dbReference type="AlphaFoldDB" id="A0A0S8JYH8"/>
<evidence type="ECO:0000256" key="5">
    <source>
        <dbReference type="ARBA" id="ARBA00022598"/>
    </source>
</evidence>
<keyword evidence="9 14" id="KW-0133">Cell shape</keyword>
<dbReference type="UniPathway" id="UPA00219"/>
<evidence type="ECO:0000256" key="3">
    <source>
        <dbReference type="ARBA" id="ARBA00012211"/>
    </source>
</evidence>
<dbReference type="InterPro" id="IPR050061">
    <property type="entry name" value="MurCDEF_pg_biosynth"/>
</dbReference>
<dbReference type="PANTHER" id="PTHR43445">
    <property type="entry name" value="UDP-N-ACETYLMURAMATE--L-ALANINE LIGASE-RELATED"/>
    <property type="match status" value="1"/>
</dbReference>
<comment type="pathway">
    <text evidence="2 14">Cell wall biogenesis; peptidoglycan biosynthesis.</text>
</comment>
<accession>A0A0S8JYH8</accession>
<dbReference type="GO" id="GO:0005524">
    <property type="term" value="F:ATP binding"/>
    <property type="evidence" value="ECO:0007669"/>
    <property type="project" value="UniProtKB-UniRule"/>
</dbReference>
<dbReference type="SUPFAM" id="SSF51984">
    <property type="entry name" value="MurCD N-terminal domain"/>
    <property type="match status" value="1"/>
</dbReference>
<dbReference type="NCBIfam" id="TIGR01082">
    <property type="entry name" value="murC"/>
    <property type="match status" value="1"/>
</dbReference>
<gene>
    <name evidence="14" type="primary">murC</name>
    <name evidence="18" type="ORF">AMJ74_03205</name>
</gene>
<dbReference type="InterPro" id="IPR000713">
    <property type="entry name" value="Mur_ligase_N"/>
</dbReference>
<dbReference type="GO" id="GO:0051301">
    <property type="term" value="P:cell division"/>
    <property type="evidence" value="ECO:0007669"/>
    <property type="project" value="UniProtKB-KW"/>
</dbReference>
<name>A0A0S8JYH8_UNCW3</name>
<keyword evidence="10 14" id="KW-0573">Peptidoglycan synthesis</keyword>
<keyword evidence="7 14" id="KW-0547">Nucleotide-binding</keyword>
<organism evidence="18 19">
    <name type="scientific">candidate division WOR_3 bacterium SM1_77</name>
    <dbReference type="NCBI Taxonomy" id="1703778"/>
    <lineage>
        <taxon>Bacteria</taxon>
        <taxon>Bacteria division WOR-3</taxon>
    </lineage>
</organism>
<keyword evidence="6 14" id="KW-0132">Cell division</keyword>
<sequence length="454" mass="50778">MFGKTEHLHFVGIGGIGMSGLAIIMRNLGFRVSGSDLQPSEITRRLKRLGIRVKYGHKRTNVKGADVVVYSSAIRRDNLETIEAEQKNIPLIHRAELLAELTRIKSAVCISGTHGKTTTTSIVSEVLQTGGLAPTTVIGGIVIGKTQARLGAGDFLVCEVDESDKSFLRVYPSYAIITNIEAEHLDYYRDLDEIKEHFGYFANHVPFWGCVLLGMDSTVSMDIKPLIRRRVILYGLDSDVDLRAEALERFDFGTSFRVRFHGKPVGRFRINLPGTHNVANALAAIGVGLELGISTKKIRDGLRHFRGVHRRIEYIGGVKGTRIFDDYGHHPTEIAVTLQTLRDYFPNQRIISVFQPHRFTRTYHLFDQFAISFLHADVVIVTEIYAAHEKPIPGVSGRALAKRIAREQESVHFMGNFAQILRFLKRTTRSGDIIIIQGAGDINGIAPRLIKELR</sequence>
<protein>
    <recommendedName>
        <fullName evidence="3 14">UDP-N-acetylmuramate--L-alanine ligase</fullName>
        <ecNumber evidence="3 14">6.3.2.8</ecNumber>
    </recommendedName>
    <alternativeName>
        <fullName evidence="14">UDP-N-acetylmuramoyl-L-alanine synthetase</fullName>
    </alternativeName>
</protein>
<comment type="function">
    <text evidence="14">Cell wall formation.</text>
</comment>
<dbReference type="GO" id="GO:0005737">
    <property type="term" value="C:cytoplasm"/>
    <property type="evidence" value="ECO:0007669"/>
    <property type="project" value="UniProtKB-SubCell"/>
</dbReference>
<evidence type="ECO:0000256" key="1">
    <source>
        <dbReference type="ARBA" id="ARBA00004496"/>
    </source>
</evidence>
<comment type="subcellular location">
    <subcellularLocation>
        <location evidence="1 14">Cytoplasm</location>
    </subcellularLocation>
</comment>
<keyword evidence="11 14" id="KW-0131">Cell cycle</keyword>
<feature type="domain" description="Mur ligase N-terminal catalytic" evidence="15">
    <location>
        <begin position="7"/>
        <end position="103"/>
    </location>
</feature>
<dbReference type="Gene3D" id="3.90.190.20">
    <property type="entry name" value="Mur ligase, C-terminal domain"/>
    <property type="match status" value="1"/>
</dbReference>
<evidence type="ECO:0000256" key="6">
    <source>
        <dbReference type="ARBA" id="ARBA00022618"/>
    </source>
</evidence>
<reference evidence="18 19" key="1">
    <citation type="journal article" date="2015" name="Microbiome">
        <title>Genomic resolution of linkages in carbon, nitrogen, and sulfur cycling among widespread estuary sediment bacteria.</title>
        <authorList>
            <person name="Baker B.J."/>
            <person name="Lazar C.S."/>
            <person name="Teske A.P."/>
            <person name="Dick G.J."/>
        </authorList>
    </citation>
    <scope>NUCLEOTIDE SEQUENCE [LARGE SCALE GENOMIC DNA]</scope>
    <source>
        <strain evidence="18">SM1_77</strain>
    </source>
</reference>
<dbReference type="PANTHER" id="PTHR43445:SF3">
    <property type="entry name" value="UDP-N-ACETYLMURAMATE--L-ALANINE LIGASE"/>
    <property type="match status" value="1"/>
</dbReference>
<feature type="domain" description="Mur ligase C-terminal" evidence="16">
    <location>
        <begin position="310"/>
        <end position="440"/>
    </location>
</feature>
<evidence type="ECO:0000259" key="15">
    <source>
        <dbReference type="Pfam" id="PF01225"/>
    </source>
</evidence>
<dbReference type="Gene3D" id="3.40.50.720">
    <property type="entry name" value="NAD(P)-binding Rossmann-like Domain"/>
    <property type="match status" value="1"/>
</dbReference>
<dbReference type="InterPro" id="IPR004101">
    <property type="entry name" value="Mur_ligase_C"/>
</dbReference>
<comment type="caution">
    <text evidence="18">The sequence shown here is derived from an EMBL/GenBank/DDBJ whole genome shotgun (WGS) entry which is preliminary data.</text>
</comment>
<evidence type="ECO:0000256" key="10">
    <source>
        <dbReference type="ARBA" id="ARBA00022984"/>
    </source>
</evidence>
<dbReference type="InterPro" id="IPR036615">
    <property type="entry name" value="Mur_ligase_C_dom_sf"/>
</dbReference>
<dbReference type="GO" id="GO:0071555">
    <property type="term" value="P:cell wall organization"/>
    <property type="evidence" value="ECO:0007669"/>
    <property type="project" value="UniProtKB-KW"/>
</dbReference>
<dbReference type="Pfam" id="PF01225">
    <property type="entry name" value="Mur_ligase"/>
    <property type="match status" value="1"/>
</dbReference>
<evidence type="ECO:0000256" key="13">
    <source>
        <dbReference type="ARBA" id="ARBA00047833"/>
    </source>
</evidence>
<comment type="similarity">
    <text evidence="14">Belongs to the MurCDEF family.</text>
</comment>
<evidence type="ECO:0000256" key="12">
    <source>
        <dbReference type="ARBA" id="ARBA00023316"/>
    </source>
</evidence>